<dbReference type="CDD" id="cd18008">
    <property type="entry name" value="DEXDc_SHPRH-like"/>
    <property type="match status" value="1"/>
</dbReference>
<evidence type="ECO:0000256" key="2">
    <source>
        <dbReference type="ARBA" id="ARBA00022723"/>
    </source>
</evidence>
<dbReference type="CDD" id="cd18793">
    <property type="entry name" value="SF2_C_SNF"/>
    <property type="match status" value="1"/>
</dbReference>
<dbReference type="InterPro" id="IPR050628">
    <property type="entry name" value="SNF2_RAD54_helicase_TF"/>
</dbReference>
<evidence type="ECO:0000256" key="10">
    <source>
        <dbReference type="SAM" id="MobiDB-lite"/>
    </source>
</evidence>
<dbReference type="GO" id="GO:0005634">
    <property type="term" value="C:nucleus"/>
    <property type="evidence" value="ECO:0007669"/>
    <property type="project" value="TreeGrafter"/>
</dbReference>
<evidence type="ECO:0000256" key="6">
    <source>
        <dbReference type="ARBA" id="ARBA00022806"/>
    </source>
</evidence>
<comment type="similarity">
    <text evidence="1">Belongs to the SNF2/RAD54 helicase family. RAD16 subfamily.</text>
</comment>
<dbReference type="SMART" id="SM00184">
    <property type="entry name" value="RING"/>
    <property type="match status" value="1"/>
</dbReference>
<dbReference type="InterPro" id="IPR027417">
    <property type="entry name" value="P-loop_NTPase"/>
</dbReference>
<dbReference type="PROSITE" id="PS51194">
    <property type="entry name" value="HELICASE_CTER"/>
    <property type="match status" value="1"/>
</dbReference>
<evidence type="ECO:0000256" key="9">
    <source>
        <dbReference type="PROSITE-ProRule" id="PRU00175"/>
    </source>
</evidence>
<dbReference type="PROSITE" id="PS50089">
    <property type="entry name" value="ZF_RING_2"/>
    <property type="match status" value="1"/>
</dbReference>
<name>A0A7I8LL70_SPIIN</name>
<feature type="compositionally biased region" description="Low complexity" evidence="10">
    <location>
        <begin position="82"/>
        <end position="91"/>
    </location>
</feature>
<accession>A0A7I8LL70</accession>
<evidence type="ECO:0000259" key="12">
    <source>
        <dbReference type="PROSITE" id="PS51192"/>
    </source>
</evidence>
<dbReference type="GO" id="GO:0004386">
    <property type="term" value="F:helicase activity"/>
    <property type="evidence" value="ECO:0007669"/>
    <property type="project" value="UniProtKB-KW"/>
</dbReference>
<evidence type="ECO:0000313" key="14">
    <source>
        <dbReference type="EMBL" id="CAA7410622.1"/>
    </source>
</evidence>
<feature type="compositionally biased region" description="Polar residues" evidence="10">
    <location>
        <begin position="481"/>
        <end position="493"/>
    </location>
</feature>
<protein>
    <submittedName>
        <fullName evidence="14">Uncharacterized protein</fullName>
    </submittedName>
</protein>
<dbReference type="FunFam" id="3.40.50.10810:FF:000068">
    <property type="entry name" value="SNF2 domain-containing protein / helicase domain-containing protein / zinc finger protein-like protein"/>
    <property type="match status" value="1"/>
</dbReference>
<feature type="region of interest" description="Disordered" evidence="10">
    <location>
        <begin position="161"/>
        <end position="184"/>
    </location>
</feature>
<organism evidence="14 15">
    <name type="scientific">Spirodela intermedia</name>
    <name type="common">Intermediate duckweed</name>
    <dbReference type="NCBI Taxonomy" id="51605"/>
    <lineage>
        <taxon>Eukaryota</taxon>
        <taxon>Viridiplantae</taxon>
        <taxon>Streptophyta</taxon>
        <taxon>Embryophyta</taxon>
        <taxon>Tracheophyta</taxon>
        <taxon>Spermatophyta</taxon>
        <taxon>Magnoliopsida</taxon>
        <taxon>Liliopsida</taxon>
        <taxon>Araceae</taxon>
        <taxon>Lemnoideae</taxon>
        <taxon>Spirodela</taxon>
    </lineage>
</organism>
<dbReference type="PROSITE" id="PS51192">
    <property type="entry name" value="HELICASE_ATP_BIND_1"/>
    <property type="match status" value="1"/>
</dbReference>
<dbReference type="GO" id="GO:0005524">
    <property type="term" value="F:ATP binding"/>
    <property type="evidence" value="ECO:0007669"/>
    <property type="project" value="UniProtKB-KW"/>
</dbReference>
<dbReference type="GO" id="GO:0008094">
    <property type="term" value="F:ATP-dependent activity, acting on DNA"/>
    <property type="evidence" value="ECO:0007669"/>
    <property type="project" value="TreeGrafter"/>
</dbReference>
<dbReference type="Gene3D" id="3.40.50.300">
    <property type="entry name" value="P-loop containing nucleotide triphosphate hydrolases"/>
    <property type="match status" value="1"/>
</dbReference>
<keyword evidence="7" id="KW-0862">Zinc</keyword>
<dbReference type="Gene3D" id="3.30.40.10">
    <property type="entry name" value="Zinc/RING finger domain, C3HC4 (zinc finger)"/>
    <property type="match status" value="1"/>
</dbReference>
<feature type="domain" description="RING-type" evidence="11">
    <location>
        <begin position="902"/>
        <end position="938"/>
    </location>
</feature>
<dbReference type="AlphaFoldDB" id="A0A7I8LL70"/>
<feature type="domain" description="Helicase ATP-binding" evidence="12">
    <location>
        <begin position="568"/>
        <end position="748"/>
    </location>
</feature>
<reference evidence="14" key="1">
    <citation type="submission" date="2020-02" db="EMBL/GenBank/DDBJ databases">
        <authorList>
            <person name="Scholz U."/>
            <person name="Mascher M."/>
            <person name="Fiebig A."/>
        </authorList>
    </citation>
    <scope>NUCLEOTIDE SEQUENCE</scope>
</reference>
<dbReference type="Pfam" id="PF00176">
    <property type="entry name" value="SNF2-rel_dom"/>
    <property type="match status" value="1"/>
</dbReference>
<proteinExistence type="inferred from homology"/>
<evidence type="ECO:0000259" key="11">
    <source>
        <dbReference type="PROSITE" id="PS50089"/>
    </source>
</evidence>
<dbReference type="SMART" id="SM00490">
    <property type="entry name" value="HELICc"/>
    <property type="match status" value="1"/>
</dbReference>
<dbReference type="InterPro" id="IPR013083">
    <property type="entry name" value="Znf_RING/FYVE/PHD"/>
</dbReference>
<evidence type="ECO:0000313" key="15">
    <source>
        <dbReference type="Proteomes" id="UP000663760"/>
    </source>
</evidence>
<dbReference type="InterPro" id="IPR017907">
    <property type="entry name" value="Znf_RING_CS"/>
</dbReference>
<keyword evidence="15" id="KW-1185">Reference proteome</keyword>
<keyword evidence="6" id="KW-0347">Helicase</keyword>
<dbReference type="SMART" id="SM00487">
    <property type="entry name" value="DEXDc"/>
    <property type="match status" value="1"/>
</dbReference>
<keyword evidence="3" id="KW-0547">Nucleotide-binding</keyword>
<evidence type="ECO:0000256" key="8">
    <source>
        <dbReference type="ARBA" id="ARBA00022840"/>
    </source>
</evidence>
<keyword evidence="2" id="KW-0479">Metal-binding</keyword>
<keyword evidence="4 9" id="KW-0863">Zinc-finger</keyword>
<dbReference type="OrthoDB" id="448448at2759"/>
<dbReference type="InterPro" id="IPR049730">
    <property type="entry name" value="SNF2/RAD54-like_C"/>
</dbReference>
<evidence type="ECO:0000256" key="5">
    <source>
        <dbReference type="ARBA" id="ARBA00022801"/>
    </source>
</evidence>
<dbReference type="PROSITE" id="PS00518">
    <property type="entry name" value="ZF_RING_1"/>
    <property type="match status" value="1"/>
</dbReference>
<evidence type="ECO:0000256" key="3">
    <source>
        <dbReference type="ARBA" id="ARBA00022741"/>
    </source>
</evidence>
<dbReference type="Gene3D" id="3.40.50.10810">
    <property type="entry name" value="Tandem AAA-ATPase domain"/>
    <property type="match status" value="2"/>
</dbReference>
<dbReference type="InterPro" id="IPR038718">
    <property type="entry name" value="SNF2-like_sf"/>
</dbReference>
<dbReference type="PANTHER" id="PTHR45626">
    <property type="entry name" value="TRANSCRIPTION TERMINATION FACTOR 2-RELATED"/>
    <property type="match status" value="1"/>
</dbReference>
<dbReference type="InterPro" id="IPR014001">
    <property type="entry name" value="Helicase_ATP-bd"/>
</dbReference>
<dbReference type="SUPFAM" id="SSF57850">
    <property type="entry name" value="RING/U-box"/>
    <property type="match status" value="1"/>
</dbReference>
<dbReference type="SUPFAM" id="SSF52540">
    <property type="entry name" value="P-loop containing nucleoside triphosphate hydrolases"/>
    <property type="match status" value="2"/>
</dbReference>
<dbReference type="GO" id="GO:0016787">
    <property type="term" value="F:hydrolase activity"/>
    <property type="evidence" value="ECO:0007669"/>
    <property type="project" value="UniProtKB-KW"/>
</dbReference>
<dbReference type="Pfam" id="PF13923">
    <property type="entry name" value="zf-C3HC4_2"/>
    <property type="match status" value="1"/>
</dbReference>
<dbReference type="InterPro" id="IPR001650">
    <property type="entry name" value="Helicase_C-like"/>
</dbReference>
<dbReference type="EMBL" id="LR746281">
    <property type="protein sequence ID" value="CAA7410622.1"/>
    <property type="molecule type" value="Genomic_DNA"/>
</dbReference>
<evidence type="ECO:0000259" key="13">
    <source>
        <dbReference type="PROSITE" id="PS51194"/>
    </source>
</evidence>
<dbReference type="Proteomes" id="UP000663760">
    <property type="component" value="Chromosome 18"/>
</dbReference>
<dbReference type="InterPro" id="IPR001841">
    <property type="entry name" value="Znf_RING"/>
</dbReference>
<gene>
    <name evidence="14" type="ORF">SI8410_18021300</name>
</gene>
<dbReference type="PANTHER" id="PTHR45626:SF24">
    <property type="entry name" value="HELICASE-LIKE TRANSCRIPTION FACTOR CHR28-RELATED"/>
    <property type="match status" value="1"/>
</dbReference>
<evidence type="ECO:0000256" key="7">
    <source>
        <dbReference type="ARBA" id="ARBA00022833"/>
    </source>
</evidence>
<feature type="region of interest" description="Disordered" evidence="10">
    <location>
        <begin position="64"/>
        <end position="109"/>
    </location>
</feature>
<evidence type="ECO:0000256" key="4">
    <source>
        <dbReference type="ARBA" id="ARBA00022771"/>
    </source>
</evidence>
<dbReference type="GO" id="GO:0006281">
    <property type="term" value="P:DNA repair"/>
    <property type="evidence" value="ECO:0007669"/>
    <property type="project" value="TreeGrafter"/>
</dbReference>
<evidence type="ECO:0000256" key="1">
    <source>
        <dbReference type="ARBA" id="ARBA00008438"/>
    </source>
</evidence>
<dbReference type="InterPro" id="IPR000330">
    <property type="entry name" value="SNF2_N"/>
</dbReference>
<dbReference type="Pfam" id="PF00271">
    <property type="entry name" value="Helicase_C"/>
    <property type="match status" value="1"/>
</dbReference>
<keyword evidence="8" id="KW-0067">ATP-binding</keyword>
<feature type="domain" description="Helicase C-terminal" evidence="13">
    <location>
        <begin position="1005"/>
        <end position="1178"/>
    </location>
</feature>
<sequence>MYCCQDHLCHCRQTTLFYFIRLEHPVEIHMYTIQHACLFSDVISFSSDTEDYIWENNAEYPLGGSELHLQDTGNAIGEDDVTPSTESTDTPSPSPLKESDPTQLGPTSTEEVYNNDATSFEQLVYPGGRFEKIIEDAGKDRVNSALEPLTEKNGKRDDLPFEQIVRPDNGSMKNDGDTTNNVSRSDTKTLKEHIFTRIFPPILPMVHPKDAFHLKANESSSNTWQGEGGTSKNYAAIDAQHTLSVHSDSQYGNGVSGTWESKAKPFMANMQKKILPPLRPTVYKNVLNSSLLNDEDIQILDSHGKLDSFAGVDVNIPQYNIKDNMDANNNGFYKSAEHRRHLPPWMSVGSAAGQLAVSSSHSSLSTYPKSSGNHLGMGEKTIDEDERLIFQAALQDLNQPKYEGDLPADLLSISLMRHQGLGKTISIIALIQMERPHQVEFSSGVSGYIKSDALNLDEADNALPEDKKPKCSEEYLRGGPQKSTLSSDHSCGPTSKLQDFVEIDDENRELVTDFEEHSKTQGIKYEISCSVKPDPSFPEIKKADDSGECNSSNKDSAKCTMYKGRPAGGTLVVCPASILRQWAHEIEEKVPESKKLSVLIYHGSTRSKDPSYLAKYDVVLTTYSIVSNEVPKQRVDDDGEQRTTENYALSSEFSLKKKKKRTSDEERGGKGKRKRACDSGFDHDSGPLARVRWFRVVLDEAQTIKNFRTQVSKACCGLRAKRRWCLSGTPLQNSLDDLYSYFRFLKYDPYAVYSSFCSSIKNPIATNPTAGYKKLQAILRTIMLRRTKGTLIDGEAIIKLPPKLINLKKIYFSPEEREFYSSLEADSRQKFKAFAAAGTVNQNYASILLLLLRLRQACDHPLLVKEHHSCPAAKSSSKMAQRLPREVLIYLLNRLEASLAICGVCSDPPEEAVVTMCGHVFCYQCISGYLTGDVSSCPAAGCKDIIGADSVFSGSTLRNCLSGESVEGSSGVADRPEGTFHSSCKIDAAMDILRSICKIQCPEPAGEQHYESVPPREDHTKASESEPPVKAIVFSQWTGMLDFLEVSLNHSLLQYRRLDGSMSLASRERAVKDFNTDPEVSVMIMSLKAGNLGLNMVAACHVILLDPWWNPTTEDQAIDRAHRIGQVRPVTVSRLTVCDTVEDRILALQEKKREMVSSAFGEDQTVGRSTRLTVEDLQYLFRV</sequence>
<feature type="compositionally biased region" description="Basic and acidic residues" evidence="10">
    <location>
        <begin position="464"/>
        <end position="476"/>
    </location>
</feature>
<dbReference type="GO" id="GO:0008270">
    <property type="term" value="F:zinc ion binding"/>
    <property type="evidence" value="ECO:0007669"/>
    <property type="project" value="UniProtKB-KW"/>
</dbReference>
<keyword evidence="5" id="KW-0378">Hydrolase</keyword>
<feature type="region of interest" description="Disordered" evidence="10">
    <location>
        <begin position="460"/>
        <end position="493"/>
    </location>
</feature>
<feature type="region of interest" description="Disordered" evidence="10">
    <location>
        <begin position="654"/>
        <end position="681"/>
    </location>
</feature>